<keyword evidence="3" id="KW-0808">Transferase</keyword>
<accession>A0A1E7FT16</accession>
<evidence type="ECO:0000256" key="1">
    <source>
        <dbReference type="ARBA" id="ARBA00000885"/>
    </source>
</evidence>
<dbReference type="KEGG" id="fcy:FRACYDRAFT_136249"/>
<dbReference type="InParanoid" id="A0A1E7FT16"/>
<dbReference type="EC" id="2.3.2.26" evidence="2"/>
<dbReference type="EMBL" id="KV784354">
    <property type="protein sequence ID" value="OEU21320.1"/>
    <property type="molecule type" value="Genomic_DNA"/>
</dbReference>
<dbReference type="GO" id="GO:0000209">
    <property type="term" value="P:protein polyubiquitination"/>
    <property type="evidence" value="ECO:0007669"/>
    <property type="project" value="InterPro"/>
</dbReference>
<sequence length="910" mass="102289">MFAEELGGNASRKRQEENRARRRKLKQEQLKKKNDEQKNQTQDLTVKSTVTVTDVVPVTAASAVAANKQPSVVEIATAQCQQRHEVQVQRKACIKIQSFYRTHRSNCLLINEQTMLLNKRLQDLSMLISILKEKSNTDYIPPQQTVTALCQQTIFLTRSIPYQRKTDQHLQMRIRLRDTKRDSKFVQQIFDLVVNPGLASNEGHVNPFAVWIQSPEGKLRIQSMMRLALVVATDPLVDSTIWKSCLNFIRIVTVLKPMSINNPQSNNDNNNNSNNNITASIVEFCHPLVLEQPATSSSIRSIETIPGLLDLVSLLRKHLLYTTGGAPNPLTSTKLRELCIPSKQREQADILFQTVILVIQATKKGSKLEEKLMLRFFSEILTIPLLIWKLSDASIKILCSYRQDSFSQQNQLYILSLIGTFTNVHREIINNGDVESVLCQDLPLKKAGATSIQCLLANMVQLGSSCVQLNGSKPDKLDFEASATYFRFLATLVDAVPVSTLSSRDSVVEWVSDGGHHSPVLIKKTDKDLKMEKELSELGSSSVASLAAKEARVDRNRSFWKSSAWARNLTKGVSKILNSSGSNKGEEKKDRIANNVPYIEGGKLINASAVSQKLAMGKQSVKASSLDTVSLSPTTTSDNQRPSLYSPNLLKALCRLYGIVLARWGGSGGEDIVHQKRAVRQGSKKDVASTSPEPCTQSLLGVLCFSTNFIRVSWGMMQSSEDMCPDFGLIPIIQSACIRPAYNAPQKERHNDRLALFYLFVESLAYQLILTDDTEIHDMERPIPLHQLRRCIIVLKQLLYKACCTEDVSLSNLHSKQEANYFGLALIKTASKAMWNLYDRSSRRLICVPNLWIVEDLMEAELRRCKTEQDYVSLLGANVLRVCPFLVSFKRRLRLFERIVYTNRAQIQGE</sequence>
<evidence type="ECO:0000256" key="3">
    <source>
        <dbReference type="ARBA" id="ARBA00022679"/>
    </source>
</evidence>
<organism evidence="5 6">
    <name type="scientific">Fragilariopsis cylindrus CCMP1102</name>
    <dbReference type="NCBI Taxonomy" id="635003"/>
    <lineage>
        <taxon>Eukaryota</taxon>
        <taxon>Sar</taxon>
        <taxon>Stramenopiles</taxon>
        <taxon>Ochrophyta</taxon>
        <taxon>Bacillariophyta</taxon>
        <taxon>Bacillariophyceae</taxon>
        <taxon>Bacillariophycidae</taxon>
        <taxon>Bacillariales</taxon>
        <taxon>Bacillariaceae</taxon>
        <taxon>Fragilariopsis</taxon>
    </lineage>
</organism>
<dbReference type="Proteomes" id="UP000095751">
    <property type="component" value="Unassembled WGS sequence"/>
</dbReference>
<feature type="non-terminal residue" evidence="5">
    <location>
        <position position="910"/>
    </location>
</feature>
<evidence type="ECO:0000313" key="5">
    <source>
        <dbReference type="EMBL" id="OEU21320.1"/>
    </source>
</evidence>
<dbReference type="GO" id="GO:0061630">
    <property type="term" value="F:ubiquitin protein ligase activity"/>
    <property type="evidence" value="ECO:0007669"/>
    <property type="project" value="UniProtKB-EC"/>
</dbReference>
<evidence type="ECO:0000256" key="4">
    <source>
        <dbReference type="SAM" id="MobiDB-lite"/>
    </source>
</evidence>
<dbReference type="InterPro" id="IPR044611">
    <property type="entry name" value="E3A/B/C-like"/>
</dbReference>
<dbReference type="GO" id="GO:0006511">
    <property type="term" value="P:ubiquitin-dependent protein catabolic process"/>
    <property type="evidence" value="ECO:0007669"/>
    <property type="project" value="TreeGrafter"/>
</dbReference>
<feature type="compositionally biased region" description="Basic and acidic residues" evidence="4">
    <location>
        <begin position="26"/>
        <end position="38"/>
    </location>
</feature>
<keyword evidence="6" id="KW-1185">Reference proteome</keyword>
<dbReference type="PANTHER" id="PTHR45700">
    <property type="entry name" value="UBIQUITIN-PROTEIN LIGASE E3C"/>
    <property type="match status" value="1"/>
</dbReference>
<evidence type="ECO:0000256" key="2">
    <source>
        <dbReference type="ARBA" id="ARBA00012485"/>
    </source>
</evidence>
<dbReference type="AlphaFoldDB" id="A0A1E7FT16"/>
<proteinExistence type="predicted"/>
<dbReference type="PANTHER" id="PTHR45700:SF2">
    <property type="entry name" value="UBIQUITIN-PROTEIN LIGASE E3C"/>
    <property type="match status" value="1"/>
</dbReference>
<dbReference type="OrthoDB" id="10566817at2759"/>
<feature type="region of interest" description="Disordered" evidence="4">
    <location>
        <begin position="1"/>
        <end position="42"/>
    </location>
</feature>
<gene>
    <name evidence="5" type="ORF">FRACYDRAFT_136249</name>
</gene>
<comment type="catalytic activity">
    <reaction evidence="1">
        <text>S-ubiquitinyl-[E2 ubiquitin-conjugating enzyme]-L-cysteine + [acceptor protein]-L-lysine = [E2 ubiquitin-conjugating enzyme]-L-cysteine + N(6)-ubiquitinyl-[acceptor protein]-L-lysine.</text>
        <dbReference type="EC" id="2.3.2.26"/>
    </reaction>
</comment>
<evidence type="ECO:0000313" key="6">
    <source>
        <dbReference type="Proteomes" id="UP000095751"/>
    </source>
</evidence>
<reference evidence="5 6" key="1">
    <citation type="submission" date="2016-09" db="EMBL/GenBank/DDBJ databases">
        <title>Extensive genetic diversity and differential bi-allelic expression allows diatom success in the polar Southern Ocean.</title>
        <authorList>
            <consortium name="DOE Joint Genome Institute"/>
            <person name="Mock T."/>
            <person name="Otillar R.P."/>
            <person name="Strauss J."/>
            <person name="Dupont C."/>
            <person name="Frickenhaus S."/>
            <person name="Maumus F."/>
            <person name="Mcmullan M."/>
            <person name="Sanges R."/>
            <person name="Schmutz J."/>
            <person name="Toseland A."/>
            <person name="Valas R."/>
            <person name="Veluchamy A."/>
            <person name="Ward B.J."/>
            <person name="Allen A."/>
            <person name="Barry K."/>
            <person name="Falciatore A."/>
            <person name="Ferrante M."/>
            <person name="Fortunato A.E."/>
            <person name="Gloeckner G."/>
            <person name="Gruber A."/>
            <person name="Hipkin R."/>
            <person name="Janech M."/>
            <person name="Kroth P."/>
            <person name="Leese F."/>
            <person name="Lindquist E."/>
            <person name="Lyon B.R."/>
            <person name="Martin J."/>
            <person name="Mayer C."/>
            <person name="Parker M."/>
            <person name="Quesneville H."/>
            <person name="Raymond J."/>
            <person name="Uhlig C."/>
            <person name="Valentin K.U."/>
            <person name="Worden A.Z."/>
            <person name="Armbrust E.V."/>
            <person name="Bowler C."/>
            <person name="Green B."/>
            <person name="Moulton V."/>
            <person name="Van Oosterhout C."/>
            <person name="Grigoriev I."/>
        </authorList>
    </citation>
    <scope>NUCLEOTIDE SEQUENCE [LARGE SCALE GENOMIC DNA]</scope>
    <source>
        <strain evidence="5 6">CCMP1102</strain>
    </source>
</reference>
<name>A0A1E7FT16_9STRA</name>
<protein>
    <recommendedName>
        <fullName evidence="2">HECT-type E3 ubiquitin transferase</fullName>
        <ecNumber evidence="2">2.3.2.26</ecNumber>
    </recommendedName>
</protein>